<protein>
    <submittedName>
        <fullName evidence="3">Thiamine biosynthesis protein ThiF</fullName>
    </submittedName>
</protein>
<dbReference type="RefSeq" id="WP_070194711.1">
    <property type="nucleotide sequence ID" value="NZ_LJGU01000091.1"/>
</dbReference>
<name>A0A1E7KQ15_9ACTN</name>
<dbReference type="GO" id="GO:0008641">
    <property type="term" value="F:ubiquitin-like modifier activating enzyme activity"/>
    <property type="evidence" value="ECO:0007669"/>
    <property type="project" value="InterPro"/>
</dbReference>
<dbReference type="Pfam" id="PF00899">
    <property type="entry name" value="ThiF"/>
    <property type="match status" value="1"/>
</dbReference>
<dbReference type="OrthoDB" id="4426339at2"/>
<keyword evidence="4" id="KW-1185">Reference proteome</keyword>
<dbReference type="Gene3D" id="3.40.50.720">
    <property type="entry name" value="NAD(P)-binding Rossmann-like Domain"/>
    <property type="match status" value="1"/>
</dbReference>
<dbReference type="PATRIC" id="fig|1075402.3.peg.3615"/>
<organism evidence="3 4">
    <name type="scientific">Streptomyces oceani</name>
    <dbReference type="NCBI Taxonomy" id="1075402"/>
    <lineage>
        <taxon>Bacteria</taxon>
        <taxon>Bacillati</taxon>
        <taxon>Actinomycetota</taxon>
        <taxon>Actinomycetes</taxon>
        <taxon>Kitasatosporales</taxon>
        <taxon>Streptomycetaceae</taxon>
        <taxon>Streptomyces</taxon>
    </lineage>
</organism>
<dbReference type="STRING" id="1075402.AN216_01205"/>
<proteinExistence type="predicted"/>
<evidence type="ECO:0000313" key="4">
    <source>
        <dbReference type="Proteomes" id="UP000176101"/>
    </source>
</evidence>
<evidence type="ECO:0000313" key="3">
    <source>
        <dbReference type="EMBL" id="OEV05951.1"/>
    </source>
</evidence>
<evidence type="ECO:0000259" key="2">
    <source>
        <dbReference type="Pfam" id="PF00899"/>
    </source>
</evidence>
<dbReference type="SUPFAM" id="SSF69572">
    <property type="entry name" value="Activating enzymes of the ubiquitin-like proteins"/>
    <property type="match status" value="1"/>
</dbReference>
<dbReference type="InterPro" id="IPR035985">
    <property type="entry name" value="Ubiquitin-activating_enz"/>
</dbReference>
<comment type="caution">
    <text evidence="3">The sequence shown here is derived from an EMBL/GenBank/DDBJ whole genome shotgun (WGS) entry which is preliminary data.</text>
</comment>
<accession>A0A1E7KQ15</accession>
<gene>
    <name evidence="3" type="ORF">AN216_01205</name>
</gene>
<dbReference type="InterPro" id="IPR000594">
    <property type="entry name" value="ThiF_NAD_FAD-bd"/>
</dbReference>
<evidence type="ECO:0000256" key="1">
    <source>
        <dbReference type="SAM" id="MobiDB-lite"/>
    </source>
</evidence>
<dbReference type="AlphaFoldDB" id="A0A1E7KQ15"/>
<dbReference type="Proteomes" id="UP000176101">
    <property type="component" value="Unassembled WGS sequence"/>
</dbReference>
<feature type="domain" description="THIF-type NAD/FAD binding fold" evidence="2">
    <location>
        <begin position="124"/>
        <end position="336"/>
    </location>
</feature>
<sequence>MHPLIKPALRRGWRDRKTVQYGVAPAHAIVLGPLDDTTAAFLDLMDGTRSMDRLRAAADHLGMPSGATDRLVDRLTKAGLLDDATADREASARMSDRLRADLASLSTVHSEPGAAPRRLAARGAMRVQVRGAGRVGATVATTLSAAGVGQVDVVDGGQVEPWDTTPGGIPPQRVGDRRDLAARAAVNAARSRGEEADRAPDGVRDGLSLVVIAPRDGLDAYAPDPTTAERFVRSGTPHLYGGVIEGTGVLGPLVLPGVTPCAGCLLRTRTDREPSWPLVVGQWRTTGRRRAGVAACDTALAVMVAGAVTSFALSFLDGDGGCAAGYRMRFALPHLLPDTEQFTPHRECPCGASSATVDRPGSAVEPVEATMVR</sequence>
<reference evidence="3 4" key="1">
    <citation type="journal article" date="2016" name="Front. Microbiol.">
        <title>Comparative Genomics Analysis of Streptomyces Species Reveals Their Adaptation to the Marine Environment and Their Diversity at the Genomic Level.</title>
        <authorList>
            <person name="Tian X."/>
            <person name="Zhang Z."/>
            <person name="Yang T."/>
            <person name="Chen M."/>
            <person name="Li J."/>
            <person name="Chen F."/>
            <person name="Yang J."/>
            <person name="Li W."/>
            <person name="Zhang B."/>
            <person name="Zhang Z."/>
            <person name="Wu J."/>
            <person name="Zhang C."/>
            <person name="Long L."/>
            <person name="Xiao J."/>
        </authorList>
    </citation>
    <scope>NUCLEOTIDE SEQUENCE [LARGE SCALE GENOMIC DNA]</scope>
    <source>
        <strain evidence="3 4">SCSIO 02100</strain>
    </source>
</reference>
<dbReference type="EMBL" id="LJGU01000091">
    <property type="protein sequence ID" value="OEV05951.1"/>
    <property type="molecule type" value="Genomic_DNA"/>
</dbReference>
<feature type="region of interest" description="Disordered" evidence="1">
    <location>
        <begin position="353"/>
        <end position="373"/>
    </location>
</feature>